<dbReference type="SUPFAM" id="SSF48452">
    <property type="entry name" value="TPR-like"/>
    <property type="match status" value="1"/>
</dbReference>
<comment type="subcellular location">
    <subcellularLocation>
        <location evidence="1">Cell envelope</location>
    </subcellularLocation>
</comment>
<evidence type="ECO:0000259" key="6">
    <source>
        <dbReference type="PROSITE" id="PS51352"/>
    </source>
</evidence>
<evidence type="ECO:0000256" key="1">
    <source>
        <dbReference type="ARBA" id="ARBA00004196"/>
    </source>
</evidence>
<evidence type="ECO:0000256" key="5">
    <source>
        <dbReference type="SAM" id="SignalP"/>
    </source>
</evidence>
<evidence type="ECO:0000256" key="2">
    <source>
        <dbReference type="ARBA" id="ARBA00022748"/>
    </source>
</evidence>
<dbReference type="Gene3D" id="3.40.30.10">
    <property type="entry name" value="Glutaredoxin"/>
    <property type="match status" value="1"/>
</dbReference>
<protein>
    <submittedName>
        <fullName evidence="7">Redoxin family protein</fullName>
    </submittedName>
</protein>
<dbReference type="OrthoDB" id="634996at2"/>
<evidence type="ECO:0000313" key="9">
    <source>
        <dbReference type="Proteomes" id="UP000285951"/>
    </source>
</evidence>
<gene>
    <name evidence="8" type="ORF">DWB62_009905</name>
    <name evidence="7" type="ORF">GNY23_09905</name>
</gene>
<dbReference type="GO" id="GO:0017004">
    <property type="term" value="P:cytochrome complex assembly"/>
    <property type="evidence" value="ECO:0007669"/>
    <property type="project" value="UniProtKB-KW"/>
</dbReference>
<dbReference type="GO" id="GO:0006950">
    <property type="term" value="P:response to stress"/>
    <property type="evidence" value="ECO:0007669"/>
    <property type="project" value="UniProtKB-ARBA"/>
</dbReference>
<dbReference type="InterPro" id="IPR050553">
    <property type="entry name" value="Thioredoxin_ResA/DsbE_sf"/>
</dbReference>
<reference evidence="8 9" key="1">
    <citation type="submission" date="2019-11" db="EMBL/GenBank/DDBJ databases">
        <title>Draft genome sequence of Labilibaculum sp. strain SYP isolated from Black Sea.</title>
        <authorList>
            <person name="Yadav S."/>
            <person name="Villanueva L."/>
        </authorList>
    </citation>
    <scope>NUCLEOTIDE SEQUENCE [LARGE SCALE GENOMIC DNA]</scope>
    <source>
        <strain evidence="8 9">44</strain>
    </source>
</reference>
<name>A0A425YFB7_9BACT</name>
<keyword evidence="2" id="KW-0201">Cytochrome c-type biogenesis</keyword>
<dbReference type="PANTHER" id="PTHR42852">
    <property type="entry name" value="THIOL:DISULFIDE INTERCHANGE PROTEIN DSBE"/>
    <property type="match status" value="1"/>
</dbReference>
<keyword evidence="3" id="KW-1015">Disulfide bond</keyword>
<accession>A0A425YFB7</accession>
<dbReference type="Pfam" id="PF00085">
    <property type="entry name" value="Thioredoxin"/>
    <property type="match status" value="1"/>
</dbReference>
<dbReference type="CDD" id="cd02966">
    <property type="entry name" value="TlpA_like_family"/>
    <property type="match status" value="1"/>
</dbReference>
<keyword evidence="5" id="KW-0732">Signal</keyword>
<keyword evidence="4" id="KW-0676">Redox-active center</keyword>
<dbReference type="InterPro" id="IPR036249">
    <property type="entry name" value="Thioredoxin-like_sf"/>
</dbReference>
<comment type="caution">
    <text evidence="7">The sequence shown here is derived from an EMBL/GenBank/DDBJ whole genome shotgun (WGS) entry which is preliminary data.</text>
</comment>
<dbReference type="EMBL" id="QTZN02000019">
    <property type="protein sequence ID" value="MVB07329.1"/>
    <property type="molecule type" value="Genomic_DNA"/>
</dbReference>
<dbReference type="InterPro" id="IPR013766">
    <property type="entry name" value="Thioredoxin_domain"/>
</dbReference>
<feature type="signal peptide" evidence="5">
    <location>
        <begin position="1"/>
        <end position="26"/>
    </location>
</feature>
<evidence type="ECO:0000313" key="7">
    <source>
        <dbReference type="EMBL" id="MUP38124.1"/>
    </source>
</evidence>
<dbReference type="Proteomes" id="UP000285951">
    <property type="component" value="Unassembled WGS sequence"/>
</dbReference>
<sequence length="443" mass="50356">MFKKSSIKLQLGFILSLFFFTHNGLAQTEQDTSQITFTIGTEVYDYPEVQWIKGDSITQFDKDKIYIIECWATWCGPCKAAMPHLNELHKKYGDKIVIVGQNVFENNLVRVKKFVAGKGDEMSYRVTYSGGTESDFSKKWLKPAGINSIPTTIVIQNNRVIWMTHPDELTDEAIDLLINKEFSEEKLKELSSGSNIVSIRNLIFDDKKYDEALAALDEILLEDPDKEIALIYKSVALKRSGKPEEALAYFEKRRQEKFLPIVLFQLYSILMEEEKFDQLIKYVNIDFDRALLENTSAAGDIVASGYQAYAAKKDYKGLVAFINRVSNSTTDSDLLKTTIVVAAYYPVTPMVKIVDDAIYNVASKFLKENQLDFGYLALVTQMFWANNEKEYAKTMVKRSLELAVKENLPETGINVLKMFSDSLDKGIFPAEAELEKMAAEMAK</sequence>
<dbReference type="GO" id="GO:0030313">
    <property type="term" value="C:cell envelope"/>
    <property type="evidence" value="ECO:0007669"/>
    <property type="project" value="UniProtKB-SubCell"/>
</dbReference>
<evidence type="ECO:0000256" key="4">
    <source>
        <dbReference type="ARBA" id="ARBA00023284"/>
    </source>
</evidence>
<dbReference type="InterPro" id="IPR011990">
    <property type="entry name" value="TPR-like_helical_dom_sf"/>
</dbReference>
<dbReference type="PANTHER" id="PTHR42852:SF6">
    <property type="entry name" value="THIOL:DISULFIDE INTERCHANGE PROTEIN DSBE"/>
    <property type="match status" value="1"/>
</dbReference>
<dbReference type="PROSITE" id="PS51352">
    <property type="entry name" value="THIOREDOXIN_2"/>
    <property type="match status" value="1"/>
</dbReference>
<feature type="chain" id="PRO_5044603265" evidence="5">
    <location>
        <begin position="27"/>
        <end position="443"/>
    </location>
</feature>
<feature type="domain" description="Thioredoxin" evidence="6">
    <location>
        <begin position="37"/>
        <end position="179"/>
    </location>
</feature>
<dbReference type="Gene3D" id="1.25.40.10">
    <property type="entry name" value="Tetratricopeptide repeat domain"/>
    <property type="match status" value="1"/>
</dbReference>
<dbReference type="EMBL" id="WOTW01000019">
    <property type="protein sequence ID" value="MUP38124.1"/>
    <property type="molecule type" value="Genomic_DNA"/>
</dbReference>
<organism evidence="7 10">
    <name type="scientific">Labilibaculum euxinus</name>
    <dbReference type="NCBI Taxonomy" id="2686357"/>
    <lineage>
        <taxon>Bacteria</taxon>
        <taxon>Pseudomonadati</taxon>
        <taxon>Bacteroidota</taxon>
        <taxon>Bacteroidia</taxon>
        <taxon>Marinilabiliales</taxon>
        <taxon>Marinifilaceae</taxon>
        <taxon>Labilibaculum</taxon>
    </lineage>
</organism>
<evidence type="ECO:0000313" key="10">
    <source>
        <dbReference type="Proteomes" id="UP000462449"/>
    </source>
</evidence>
<dbReference type="Proteomes" id="UP000462449">
    <property type="component" value="Unassembled WGS sequence"/>
</dbReference>
<reference evidence="7 10" key="2">
    <citation type="submission" date="2019-12" db="EMBL/GenBank/DDBJ databases">
        <title>Draft genome sequence of Labilibaculum sp. strain 44 isolated from deep waters of Black Sea.</title>
        <authorList>
            <person name="Yadav S."/>
            <person name="Villanueva L."/>
        </authorList>
    </citation>
    <scope>NUCLEOTIDE SEQUENCE [LARGE SCALE GENOMIC DNA]</scope>
    <source>
        <strain evidence="7 10">44</strain>
    </source>
</reference>
<keyword evidence="9" id="KW-1185">Reference proteome</keyword>
<evidence type="ECO:0000313" key="8">
    <source>
        <dbReference type="EMBL" id="MVB07329.1"/>
    </source>
</evidence>
<dbReference type="SUPFAM" id="SSF52833">
    <property type="entry name" value="Thioredoxin-like"/>
    <property type="match status" value="1"/>
</dbReference>
<dbReference type="AlphaFoldDB" id="A0A425YFB7"/>
<evidence type="ECO:0000256" key="3">
    <source>
        <dbReference type="ARBA" id="ARBA00023157"/>
    </source>
</evidence>
<dbReference type="RefSeq" id="WP_124991379.1">
    <property type="nucleotide sequence ID" value="NZ_JAVCNR010000002.1"/>
</dbReference>
<proteinExistence type="predicted"/>